<sequence>MVNPSFRRQSWQIFGKHIFIFFCPVCWNHLDVSGILDQQPCNLFLVFDGFGDLLSTAHVVKLLVLAMGFVFFAIGSYHYSTLVGLDTPFLGGPIHLGGFFFFNQSIPRITSNLLACRTNGQSYPLCHHGHFLRGCIHRQGLVQLLLFQLFRQSCRHIVSTCSAIDDHVHGLVTNIALVHRSLADLIFFVATLLLPCTFLGNSLC</sequence>
<keyword evidence="1" id="KW-1133">Transmembrane helix</keyword>
<keyword evidence="1" id="KW-0472">Membrane</keyword>
<comment type="caution">
    <text evidence="2">The sequence shown here is derived from an EMBL/GenBank/DDBJ whole genome shotgun (WGS) entry which is preliminary data.</text>
</comment>
<reference evidence="2 3" key="1">
    <citation type="submission" date="2016-07" db="EMBL/GenBank/DDBJ databases">
        <title>Pervasive Adenine N6-methylation of Active Genes in Fungi.</title>
        <authorList>
            <consortium name="DOE Joint Genome Institute"/>
            <person name="Mondo S.J."/>
            <person name="Dannebaum R.O."/>
            <person name="Kuo R.C."/>
            <person name="Labutti K."/>
            <person name="Haridas S."/>
            <person name="Kuo A."/>
            <person name="Salamov A."/>
            <person name="Ahrendt S.R."/>
            <person name="Lipzen A."/>
            <person name="Sullivan W."/>
            <person name="Andreopoulos W.B."/>
            <person name="Clum A."/>
            <person name="Lindquist E."/>
            <person name="Daum C."/>
            <person name="Ramamoorthy G.K."/>
            <person name="Gryganskyi A."/>
            <person name="Culley D."/>
            <person name="Magnuson J.K."/>
            <person name="James T.Y."/>
            <person name="O'Malley M.A."/>
            <person name="Stajich J.E."/>
            <person name="Spatafora J.W."/>
            <person name="Visel A."/>
            <person name="Grigoriev I.V."/>
        </authorList>
    </citation>
    <scope>NUCLEOTIDE SEQUENCE [LARGE SCALE GENOMIC DNA]</scope>
    <source>
        <strain evidence="2 3">NRRL 3301</strain>
    </source>
</reference>
<keyword evidence="1" id="KW-0812">Transmembrane</keyword>
<dbReference type="Proteomes" id="UP000242146">
    <property type="component" value="Unassembled WGS sequence"/>
</dbReference>
<dbReference type="EMBL" id="MCGT01000013">
    <property type="protein sequence ID" value="ORX54413.1"/>
    <property type="molecule type" value="Genomic_DNA"/>
</dbReference>
<evidence type="ECO:0000313" key="2">
    <source>
        <dbReference type="EMBL" id="ORX54413.1"/>
    </source>
</evidence>
<evidence type="ECO:0000256" key="1">
    <source>
        <dbReference type="SAM" id="Phobius"/>
    </source>
</evidence>
<proteinExistence type="predicted"/>
<organism evidence="2 3">
    <name type="scientific">Hesseltinella vesiculosa</name>
    <dbReference type="NCBI Taxonomy" id="101127"/>
    <lineage>
        <taxon>Eukaryota</taxon>
        <taxon>Fungi</taxon>
        <taxon>Fungi incertae sedis</taxon>
        <taxon>Mucoromycota</taxon>
        <taxon>Mucoromycotina</taxon>
        <taxon>Mucoromycetes</taxon>
        <taxon>Mucorales</taxon>
        <taxon>Cunninghamellaceae</taxon>
        <taxon>Hesseltinella</taxon>
    </lineage>
</organism>
<keyword evidence="3" id="KW-1185">Reference proteome</keyword>
<name>A0A1X2GI29_9FUNG</name>
<protein>
    <submittedName>
        <fullName evidence="2">Uncharacterized protein</fullName>
    </submittedName>
</protein>
<dbReference type="AlphaFoldDB" id="A0A1X2GI29"/>
<feature type="transmembrane region" description="Helical" evidence="1">
    <location>
        <begin position="59"/>
        <end position="79"/>
    </location>
</feature>
<gene>
    <name evidence="2" type="ORF">DM01DRAFT_162482</name>
</gene>
<evidence type="ECO:0000313" key="3">
    <source>
        <dbReference type="Proteomes" id="UP000242146"/>
    </source>
</evidence>
<accession>A0A1X2GI29</accession>